<dbReference type="EMBL" id="MU151285">
    <property type="protein sequence ID" value="KAF9445712.1"/>
    <property type="molecule type" value="Genomic_DNA"/>
</dbReference>
<dbReference type="AlphaFoldDB" id="A0A9P5X6Z7"/>
<comment type="caution">
    <text evidence="1">The sequence shown here is derived from an EMBL/GenBank/DDBJ whole genome shotgun (WGS) entry which is preliminary data.</text>
</comment>
<organism evidence="1 2">
    <name type="scientific">Macrolepiota fuliginosa MF-IS2</name>
    <dbReference type="NCBI Taxonomy" id="1400762"/>
    <lineage>
        <taxon>Eukaryota</taxon>
        <taxon>Fungi</taxon>
        <taxon>Dikarya</taxon>
        <taxon>Basidiomycota</taxon>
        <taxon>Agaricomycotina</taxon>
        <taxon>Agaricomycetes</taxon>
        <taxon>Agaricomycetidae</taxon>
        <taxon>Agaricales</taxon>
        <taxon>Agaricineae</taxon>
        <taxon>Agaricaceae</taxon>
        <taxon>Macrolepiota</taxon>
    </lineage>
</organism>
<dbReference type="Proteomes" id="UP000807342">
    <property type="component" value="Unassembled WGS sequence"/>
</dbReference>
<sequence length="204" mass="23565">MFVHRKTCWDRKLYLFNYENLGCEDHRPQKLMYQPPTLYLKKAVFVDTSLVEISHWMKMQRLGKRQEQALEELVVLDRGWDDLGSGWVDEGAARCKKPGCNEVPRCMTLPTLRILKVAGFLPDICVLLDLLEVPKLELLEVIAYGGDSAANRCYRELIQSFEDRCELLTRSTVILTPGEPVQYKFEKGIQTSLPLEALPRLEYV</sequence>
<accession>A0A9P5X6Z7</accession>
<gene>
    <name evidence="1" type="ORF">P691DRAFT_762257</name>
</gene>
<evidence type="ECO:0000313" key="1">
    <source>
        <dbReference type="EMBL" id="KAF9445712.1"/>
    </source>
</evidence>
<proteinExistence type="predicted"/>
<evidence type="ECO:0000313" key="2">
    <source>
        <dbReference type="Proteomes" id="UP000807342"/>
    </source>
</evidence>
<keyword evidence="2" id="KW-1185">Reference proteome</keyword>
<reference evidence="1" key="1">
    <citation type="submission" date="2020-11" db="EMBL/GenBank/DDBJ databases">
        <authorList>
            <consortium name="DOE Joint Genome Institute"/>
            <person name="Ahrendt S."/>
            <person name="Riley R."/>
            <person name="Andreopoulos W."/>
            <person name="Labutti K."/>
            <person name="Pangilinan J."/>
            <person name="Ruiz-Duenas F.J."/>
            <person name="Barrasa J.M."/>
            <person name="Sanchez-Garcia M."/>
            <person name="Camarero S."/>
            <person name="Miyauchi S."/>
            <person name="Serrano A."/>
            <person name="Linde D."/>
            <person name="Babiker R."/>
            <person name="Drula E."/>
            <person name="Ayuso-Fernandez I."/>
            <person name="Pacheco R."/>
            <person name="Padilla G."/>
            <person name="Ferreira P."/>
            <person name="Barriuso J."/>
            <person name="Kellner H."/>
            <person name="Castanera R."/>
            <person name="Alfaro M."/>
            <person name="Ramirez L."/>
            <person name="Pisabarro A.G."/>
            <person name="Kuo A."/>
            <person name="Tritt A."/>
            <person name="Lipzen A."/>
            <person name="He G."/>
            <person name="Yan M."/>
            <person name="Ng V."/>
            <person name="Cullen D."/>
            <person name="Martin F."/>
            <person name="Rosso M.-N."/>
            <person name="Henrissat B."/>
            <person name="Hibbett D."/>
            <person name="Martinez A.T."/>
            <person name="Grigoriev I.V."/>
        </authorList>
    </citation>
    <scope>NUCLEOTIDE SEQUENCE</scope>
    <source>
        <strain evidence="1">MF-IS2</strain>
    </source>
</reference>
<name>A0A9P5X6Z7_9AGAR</name>
<protein>
    <submittedName>
        <fullName evidence="1">Uncharacterized protein</fullName>
    </submittedName>
</protein>
<dbReference type="OrthoDB" id="10593512at2759"/>